<dbReference type="PANTHER" id="PTHR11102">
    <property type="entry name" value="SEL-1-LIKE PROTEIN"/>
    <property type="match status" value="1"/>
</dbReference>
<dbReference type="PANTHER" id="PTHR11102:SF160">
    <property type="entry name" value="ERAD-ASSOCIATED E3 UBIQUITIN-PROTEIN LIGASE COMPONENT HRD3"/>
    <property type="match status" value="1"/>
</dbReference>
<feature type="region of interest" description="Disordered" evidence="1">
    <location>
        <begin position="266"/>
        <end position="294"/>
    </location>
</feature>
<dbReference type="Gene3D" id="1.25.40.10">
    <property type="entry name" value="Tetratricopeptide repeat domain"/>
    <property type="match status" value="1"/>
</dbReference>
<reference evidence="3 4" key="1">
    <citation type="submission" date="2023-04" db="EMBL/GenBank/DDBJ databases">
        <title>A long-awaited taxogenomic arrangement of the family Halomonadaceae.</title>
        <authorList>
            <person name="De La Haba R."/>
            <person name="Chuvochina M."/>
            <person name="Wittouck S."/>
            <person name="Arahal D.R."/>
            <person name="Sanchez-Porro C."/>
            <person name="Hugenholtz P."/>
            <person name="Ventosa A."/>
        </authorList>
    </citation>
    <scope>NUCLEOTIDE SEQUENCE [LARGE SCALE GENOMIC DNA]</scope>
    <source>
        <strain evidence="3 4">DSM 17332</strain>
    </source>
</reference>
<feature type="chain" id="PRO_5046864585" evidence="2">
    <location>
        <begin position="20"/>
        <end position="294"/>
    </location>
</feature>
<dbReference type="SMART" id="SM00671">
    <property type="entry name" value="SEL1"/>
    <property type="match status" value="5"/>
</dbReference>
<name>A0ABU1GR05_9GAMM</name>
<comment type="caution">
    <text evidence="3">The sequence shown here is derived from an EMBL/GenBank/DDBJ whole genome shotgun (WGS) entry which is preliminary data.</text>
</comment>
<evidence type="ECO:0000256" key="1">
    <source>
        <dbReference type="SAM" id="MobiDB-lite"/>
    </source>
</evidence>
<protein>
    <submittedName>
        <fullName evidence="3">Tetratricopeptide repeat protein</fullName>
    </submittedName>
</protein>
<accession>A0ABU1GR05</accession>
<dbReference type="EMBL" id="JARWAL010000013">
    <property type="protein sequence ID" value="MDR5893987.1"/>
    <property type="molecule type" value="Genomic_DNA"/>
</dbReference>
<proteinExistence type="predicted"/>
<organism evidence="3 4">
    <name type="scientific">Halomonas mongoliensis</name>
    <dbReference type="NCBI Taxonomy" id="321265"/>
    <lineage>
        <taxon>Bacteria</taxon>
        <taxon>Pseudomonadati</taxon>
        <taxon>Pseudomonadota</taxon>
        <taxon>Gammaproteobacteria</taxon>
        <taxon>Oceanospirillales</taxon>
        <taxon>Halomonadaceae</taxon>
        <taxon>Halomonas</taxon>
    </lineage>
</organism>
<dbReference type="Pfam" id="PF08238">
    <property type="entry name" value="Sel1"/>
    <property type="match status" value="5"/>
</dbReference>
<dbReference type="InterPro" id="IPR050767">
    <property type="entry name" value="Sel1_AlgK"/>
</dbReference>
<keyword evidence="4" id="KW-1185">Reference proteome</keyword>
<sequence>MIRLTLIAILLVLSPLALAGSIFDESEKVVEIFQSQDFDANLAKAEEGDVRAQYLVGAAYLYGLEAQEVEVDHEKGLNWLKVAARQGAAEAFDELASAYSEGLGVEKNASKYEKYLAEAGERGIRSAKLDLLDLYQDGNSELGIAADEEKYLYWLEKTAEDGVLISMRNMAHRYRQGRGFEVDYEKAFEWIMRAVNLDDLTAQRMAGEYFEKGMVVEKDLVKAYMMYDLSGTVPSTRRDELEERMTEEQVEEAIARSWQWQLERNSYRPSSNGNRYRPDVSDLEPLSLTPESDQ</sequence>
<keyword evidence="2" id="KW-0732">Signal</keyword>
<dbReference type="RefSeq" id="WP_309637414.1">
    <property type="nucleotide sequence ID" value="NZ_JARWAL010000013.1"/>
</dbReference>
<evidence type="ECO:0000313" key="4">
    <source>
        <dbReference type="Proteomes" id="UP001252270"/>
    </source>
</evidence>
<gene>
    <name evidence="3" type="ORF">QC820_14325</name>
</gene>
<evidence type="ECO:0000256" key="2">
    <source>
        <dbReference type="SAM" id="SignalP"/>
    </source>
</evidence>
<feature type="signal peptide" evidence="2">
    <location>
        <begin position="1"/>
        <end position="19"/>
    </location>
</feature>
<evidence type="ECO:0000313" key="3">
    <source>
        <dbReference type="EMBL" id="MDR5893987.1"/>
    </source>
</evidence>
<dbReference type="InterPro" id="IPR011990">
    <property type="entry name" value="TPR-like_helical_dom_sf"/>
</dbReference>
<dbReference type="SUPFAM" id="SSF81901">
    <property type="entry name" value="HCP-like"/>
    <property type="match status" value="1"/>
</dbReference>
<dbReference type="Proteomes" id="UP001252270">
    <property type="component" value="Unassembled WGS sequence"/>
</dbReference>
<dbReference type="InterPro" id="IPR006597">
    <property type="entry name" value="Sel1-like"/>
</dbReference>